<keyword evidence="2" id="KW-0472">Membrane</keyword>
<keyword evidence="2" id="KW-1133">Transmembrane helix</keyword>
<evidence type="ECO:0000313" key="4">
    <source>
        <dbReference type="EMBL" id="SOY28766.1"/>
    </source>
</evidence>
<dbReference type="Proteomes" id="UP000236311">
    <property type="component" value="Unassembled WGS sequence"/>
</dbReference>
<reference evidence="4 5" key="1">
    <citation type="submission" date="2018-01" db="EMBL/GenBank/DDBJ databases">
        <authorList>
            <person name="Gaut B.S."/>
            <person name="Morton B.R."/>
            <person name="Clegg M.T."/>
            <person name="Duvall M.R."/>
        </authorList>
    </citation>
    <scope>NUCLEOTIDE SEQUENCE [LARGE SCALE GENOMIC DNA]</scope>
    <source>
        <strain evidence="4">GP69</strain>
    </source>
</reference>
<dbReference type="AlphaFoldDB" id="A0A2K4ZE77"/>
<dbReference type="InterPro" id="IPR037126">
    <property type="entry name" value="PdaC/RsiV-like_sf"/>
</dbReference>
<evidence type="ECO:0000313" key="5">
    <source>
        <dbReference type="Proteomes" id="UP000236311"/>
    </source>
</evidence>
<sequence>MIYNFSEVKEWNEQLEEELQNLKREYLKPQMSEKQLRKLQKKMEEAKMRSRAERNKKRIIRLAATAAALAGIFVILPNTSAGIAHAMEQIPVIGSLVEVVTFRDYSYETDRNVADIEVPEVKVADQPEDSQVQENLNRTAEEINAEIQEITDKLIEEFEANLDEEMGHQDIMVKSEVLTTTEEYFTLKLICYQGAGSGYEWNVYYTIDLKTGERLALKDLFREGEDYITAVSENIKEQMQAQMDADENVYYWLHDEIEEWNFKAITDETSFYLNEKGNVVIGFNEGEVAPMYMGTVEFEIPAEVLEGMWK</sequence>
<dbReference type="EMBL" id="OFSM01000006">
    <property type="protein sequence ID" value="SOY28766.1"/>
    <property type="molecule type" value="Genomic_DNA"/>
</dbReference>
<organism evidence="4 5">
    <name type="scientific">Acetatifactor muris</name>
    <dbReference type="NCBI Taxonomy" id="879566"/>
    <lineage>
        <taxon>Bacteria</taxon>
        <taxon>Bacillati</taxon>
        <taxon>Bacillota</taxon>
        <taxon>Clostridia</taxon>
        <taxon>Lachnospirales</taxon>
        <taxon>Lachnospiraceae</taxon>
        <taxon>Acetatifactor</taxon>
    </lineage>
</organism>
<dbReference type="Gene3D" id="3.90.640.20">
    <property type="entry name" value="Heat-shock cognate protein, ATPase"/>
    <property type="match status" value="1"/>
</dbReference>
<evidence type="ECO:0000259" key="3">
    <source>
        <dbReference type="Pfam" id="PF11738"/>
    </source>
</evidence>
<protein>
    <submittedName>
        <fullName evidence="4">Anti-sigma-V factor RsiV</fullName>
    </submittedName>
</protein>
<dbReference type="RefSeq" id="WP_103238909.1">
    <property type="nucleotide sequence ID" value="NZ_JANJZD010000006.1"/>
</dbReference>
<evidence type="ECO:0000256" key="2">
    <source>
        <dbReference type="SAM" id="Phobius"/>
    </source>
</evidence>
<accession>A0A2K4ZE77</accession>
<evidence type="ECO:0000256" key="1">
    <source>
        <dbReference type="SAM" id="Coils"/>
    </source>
</evidence>
<keyword evidence="1" id="KW-0175">Coiled coil</keyword>
<dbReference type="InterPro" id="IPR021729">
    <property type="entry name" value="DUF3298"/>
</dbReference>
<dbReference type="OrthoDB" id="4990at2"/>
<feature type="coiled-coil region" evidence="1">
    <location>
        <begin position="5"/>
        <end position="56"/>
    </location>
</feature>
<proteinExistence type="predicted"/>
<keyword evidence="2" id="KW-0812">Transmembrane</keyword>
<feature type="domain" description="DUF3298" evidence="3">
    <location>
        <begin position="218"/>
        <end position="302"/>
    </location>
</feature>
<keyword evidence="5" id="KW-1185">Reference proteome</keyword>
<name>A0A2K4ZE77_9FIRM</name>
<dbReference type="Gene3D" id="3.30.565.40">
    <property type="entry name" value="Fervidobacterium nodosum Rt17-B1 like"/>
    <property type="match status" value="1"/>
</dbReference>
<feature type="transmembrane region" description="Helical" evidence="2">
    <location>
        <begin position="59"/>
        <end position="76"/>
    </location>
</feature>
<gene>
    <name evidence="4" type="primary">rsiV</name>
    <name evidence="4" type="ORF">AMURIS_01477</name>
</gene>
<dbReference type="Pfam" id="PF11738">
    <property type="entry name" value="DUF3298"/>
    <property type="match status" value="1"/>
</dbReference>